<organism evidence="1 2">
    <name type="scientific">Chytriomyces confervae</name>
    <dbReference type="NCBI Taxonomy" id="246404"/>
    <lineage>
        <taxon>Eukaryota</taxon>
        <taxon>Fungi</taxon>
        <taxon>Fungi incertae sedis</taxon>
        <taxon>Chytridiomycota</taxon>
        <taxon>Chytridiomycota incertae sedis</taxon>
        <taxon>Chytridiomycetes</taxon>
        <taxon>Chytridiales</taxon>
        <taxon>Chytriomycetaceae</taxon>
        <taxon>Chytriomyces</taxon>
    </lineage>
</organism>
<dbReference type="Proteomes" id="UP000320333">
    <property type="component" value="Unassembled WGS sequence"/>
</dbReference>
<dbReference type="AlphaFoldDB" id="A0A507E1Q8"/>
<dbReference type="EMBL" id="QEAP01000760">
    <property type="protein sequence ID" value="TPX57746.1"/>
    <property type="molecule type" value="Genomic_DNA"/>
</dbReference>
<protein>
    <submittedName>
        <fullName evidence="1">Uncharacterized protein</fullName>
    </submittedName>
</protein>
<dbReference type="STRING" id="246404.A0A507E1Q8"/>
<sequence length="318" mass="35904">MDTDEASIGTSLLQKYRDGDSISNFFRSLTFNFSDALMHDCTTNNPAPHSETNRFTSLTTRRVSYHRMTESMRNQILWIAIKLQKLHKQIELTKASSLKKFRMGILLSDVLPETGEFYCKVIVASLLKATCPSTNVPFFAPNQITIFGRRDALQSWMDREHCGVETVWDWENNTQSTDSVSLIIMLSSSMHVTLIEEQLRGHNLSETVLVSTVPALTHARVSTLLRSKLTIPLFWNFNEHHAGDDKDQNITWASDKVAKGACLPDLDLFKSVCSELCRAHGLTEEQVKQISLQALPRSTVAALEEFQTFGIGRYCPCP</sequence>
<keyword evidence="2" id="KW-1185">Reference proteome</keyword>
<accession>A0A507E1Q8</accession>
<evidence type="ECO:0000313" key="1">
    <source>
        <dbReference type="EMBL" id="TPX57746.1"/>
    </source>
</evidence>
<gene>
    <name evidence="1" type="ORF">CcCBS67573_g09223</name>
</gene>
<reference evidence="1 2" key="1">
    <citation type="journal article" date="2019" name="Sci. Rep.">
        <title>Comparative genomics of chytrid fungi reveal insights into the obligate biotrophic and pathogenic lifestyle of Synchytrium endobioticum.</title>
        <authorList>
            <person name="van de Vossenberg B.T.L.H."/>
            <person name="Warris S."/>
            <person name="Nguyen H.D.T."/>
            <person name="van Gent-Pelzer M.P.E."/>
            <person name="Joly D.L."/>
            <person name="van de Geest H.C."/>
            <person name="Bonants P.J.M."/>
            <person name="Smith D.S."/>
            <person name="Levesque C.A."/>
            <person name="van der Lee T.A.J."/>
        </authorList>
    </citation>
    <scope>NUCLEOTIDE SEQUENCE [LARGE SCALE GENOMIC DNA]</scope>
    <source>
        <strain evidence="1 2">CBS 675.73</strain>
    </source>
</reference>
<name>A0A507E1Q8_9FUNG</name>
<proteinExistence type="predicted"/>
<evidence type="ECO:0000313" key="2">
    <source>
        <dbReference type="Proteomes" id="UP000320333"/>
    </source>
</evidence>
<comment type="caution">
    <text evidence="1">The sequence shown here is derived from an EMBL/GenBank/DDBJ whole genome shotgun (WGS) entry which is preliminary data.</text>
</comment>
<dbReference type="OrthoDB" id="2106210at2759"/>